<keyword evidence="2" id="KW-0813">Transport</keyword>
<dbReference type="Gene3D" id="1.20.1250.20">
    <property type="entry name" value="MFS general substrate transporter like domains"/>
    <property type="match status" value="1"/>
</dbReference>
<feature type="transmembrane region" description="Helical" evidence="7">
    <location>
        <begin position="385"/>
        <end position="406"/>
    </location>
</feature>
<dbReference type="InterPro" id="IPR011701">
    <property type="entry name" value="MFS"/>
</dbReference>
<feature type="transmembrane region" description="Helical" evidence="7">
    <location>
        <begin position="176"/>
        <end position="198"/>
    </location>
</feature>
<dbReference type="PANTHER" id="PTHR23513">
    <property type="entry name" value="INTEGRAL MEMBRANE EFFLUX PROTEIN-RELATED"/>
    <property type="match status" value="1"/>
</dbReference>
<name>A0A0P9MFR2_9PSED</name>
<proteinExistence type="predicted"/>
<evidence type="ECO:0000313" key="8">
    <source>
        <dbReference type="EMBL" id="KPW82339.1"/>
    </source>
</evidence>
<dbReference type="AlphaFoldDB" id="A0A0P9MFR2"/>
<keyword evidence="3" id="KW-1003">Cell membrane</keyword>
<feature type="transmembrane region" description="Helical" evidence="7">
    <location>
        <begin position="318"/>
        <end position="335"/>
    </location>
</feature>
<evidence type="ECO:0000256" key="7">
    <source>
        <dbReference type="SAM" id="Phobius"/>
    </source>
</evidence>
<protein>
    <submittedName>
        <fullName evidence="8">Putative H+ antiporter, MFS superfamily</fullName>
    </submittedName>
</protein>
<keyword evidence="4 7" id="KW-0812">Transmembrane</keyword>
<evidence type="ECO:0000256" key="6">
    <source>
        <dbReference type="ARBA" id="ARBA00023136"/>
    </source>
</evidence>
<feature type="transmembrane region" description="Helical" evidence="7">
    <location>
        <begin position="269"/>
        <end position="287"/>
    </location>
</feature>
<keyword evidence="6 7" id="KW-0472">Membrane</keyword>
<keyword evidence="5 7" id="KW-1133">Transmembrane helix</keyword>
<dbReference type="CDD" id="cd06173">
    <property type="entry name" value="MFS_MefA_like"/>
    <property type="match status" value="1"/>
</dbReference>
<organism evidence="8 9">
    <name type="scientific">Pseudomonas congelans</name>
    <dbReference type="NCBI Taxonomy" id="200452"/>
    <lineage>
        <taxon>Bacteria</taxon>
        <taxon>Pseudomonadati</taxon>
        <taxon>Pseudomonadota</taxon>
        <taxon>Gammaproteobacteria</taxon>
        <taxon>Pseudomonadales</taxon>
        <taxon>Pseudomonadaceae</taxon>
        <taxon>Pseudomonas</taxon>
    </lineage>
</organism>
<feature type="transmembrane region" description="Helical" evidence="7">
    <location>
        <begin position="22"/>
        <end position="48"/>
    </location>
</feature>
<evidence type="ECO:0000256" key="2">
    <source>
        <dbReference type="ARBA" id="ARBA00022448"/>
    </source>
</evidence>
<dbReference type="SUPFAM" id="SSF103473">
    <property type="entry name" value="MFS general substrate transporter"/>
    <property type="match status" value="1"/>
</dbReference>
<feature type="transmembrane region" description="Helical" evidence="7">
    <location>
        <begin position="356"/>
        <end position="379"/>
    </location>
</feature>
<evidence type="ECO:0000256" key="3">
    <source>
        <dbReference type="ARBA" id="ARBA00022475"/>
    </source>
</evidence>
<gene>
    <name evidence="8" type="ORF">ALO92_01047</name>
</gene>
<dbReference type="InterPro" id="IPR036259">
    <property type="entry name" value="MFS_trans_sf"/>
</dbReference>
<sequence length="432" mass="47055">MPGSVNSDARPGIQEFSMRKDYLAFFISLFLSRLADQILLFIVPLVVFQTTNSASWAGLAFFVESLPRFLAFPLCGALCDKFSPVKILHISQVYRASLCVLAMVLYAIFGGIGWLVVLSALCGVLTTQGIMAREVLMPHIFQHYSYTRTLSYSQIADQSGLVLGPLVAALMLEVWAWHWVVLLTAGLFLLADLSMLAWQRLSRITLEVFEQHQDIWLQPLRIAFGHIRSLTELKKIITLAVGVNLIVGVTLATSAAMVIGEYSAGKDSYAGLQAAGAVTTIVILFFLARVALPMRVLGSVGFSMIATGAFISALSPNLIGYALGFLLIVGFDKMFNVYMRTLRQRVIPPQDFGKTVGVITLLNNLSQPLAGLLVALLAAPLGVRQVILMLAVLTSVIGAGALWWFAKARSPFPTAIVEADREAGKRKGEGWS</sequence>
<evidence type="ECO:0000256" key="1">
    <source>
        <dbReference type="ARBA" id="ARBA00004651"/>
    </source>
</evidence>
<evidence type="ECO:0000256" key="5">
    <source>
        <dbReference type="ARBA" id="ARBA00022989"/>
    </source>
</evidence>
<dbReference type="PANTHER" id="PTHR23513:SF9">
    <property type="entry name" value="ENTEROBACTIN EXPORTER ENTS"/>
    <property type="match status" value="1"/>
</dbReference>
<evidence type="ECO:0000313" key="9">
    <source>
        <dbReference type="Proteomes" id="UP000050411"/>
    </source>
</evidence>
<comment type="subcellular location">
    <subcellularLocation>
        <location evidence="1">Cell membrane</location>
        <topology evidence="1">Multi-pass membrane protein</topology>
    </subcellularLocation>
</comment>
<dbReference type="GO" id="GO:0005886">
    <property type="term" value="C:plasma membrane"/>
    <property type="evidence" value="ECO:0007669"/>
    <property type="project" value="UniProtKB-SubCell"/>
</dbReference>
<feature type="transmembrane region" description="Helical" evidence="7">
    <location>
        <begin position="236"/>
        <end position="257"/>
    </location>
</feature>
<dbReference type="EMBL" id="LJQB01000083">
    <property type="protein sequence ID" value="KPW82339.1"/>
    <property type="molecule type" value="Genomic_DNA"/>
</dbReference>
<feature type="transmembrane region" description="Helical" evidence="7">
    <location>
        <begin position="100"/>
        <end position="126"/>
    </location>
</feature>
<dbReference type="PATRIC" id="fig|200452.3.peg.1276"/>
<accession>A0A0P9MFR2</accession>
<reference evidence="8 9" key="1">
    <citation type="submission" date="2015-09" db="EMBL/GenBank/DDBJ databases">
        <title>Genome announcement of multiple Pseudomonas syringae strains.</title>
        <authorList>
            <person name="Thakur S."/>
            <person name="Wang P.W."/>
            <person name="Gong Y."/>
            <person name="Weir B.S."/>
            <person name="Guttman D.S."/>
        </authorList>
    </citation>
    <scope>NUCLEOTIDE SEQUENCE [LARGE SCALE GENOMIC DNA]</scope>
    <source>
        <strain evidence="8 9">ICMP19117</strain>
    </source>
</reference>
<dbReference type="GO" id="GO:0022857">
    <property type="term" value="F:transmembrane transporter activity"/>
    <property type="evidence" value="ECO:0007669"/>
    <property type="project" value="InterPro"/>
</dbReference>
<dbReference type="Pfam" id="PF07690">
    <property type="entry name" value="MFS_1"/>
    <property type="match status" value="1"/>
</dbReference>
<comment type="caution">
    <text evidence="8">The sequence shown here is derived from an EMBL/GenBank/DDBJ whole genome shotgun (WGS) entry which is preliminary data.</text>
</comment>
<dbReference type="Proteomes" id="UP000050411">
    <property type="component" value="Unassembled WGS sequence"/>
</dbReference>
<evidence type="ECO:0000256" key="4">
    <source>
        <dbReference type="ARBA" id="ARBA00022692"/>
    </source>
</evidence>